<dbReference type="Pfam" id="PF07366">
    <property type="entry name" value="SnoaL"/>
    <property type="match status" value="1"/>
</dbReference>
<dbReference type="InterPro" id="IPR009959">
    <property type="entry name" value="Cyclase_SnoaL-like"/>
</dbReference>
<evidence type="ECO:0008006" key="3">
    <source>
        <dbReference type="Google" id="ProtNLM"/>
    </source>
</evidence>
<dbReference type="SUPFAM" id="SSF54427">
    <property type="entry name" value="NTF2-like"/>
    <property type="match status" value="1"/>
</dbReference>
<sequence length="149" mass="16470">MRAGQSGGVENSSKAVDLDAVLALWDQPVESRTDAADDFRKWYADPVPVNGSPVTAEALAERARVLQAAFADRRTELVHRVETAGRLVIGFFMHVRHVGPYDTPLGRVEATGRQLKIRVTDILTVEDGKITEIWVMSDEVDVMRQLGVI</sequence>
<gene>
    <name evidence="1" type="ORF">GCM10009827_035860</name>
</gene>
<accession>A0ABP4L756</accession>
<organism evidence="1 2">
    <name type="scientific">Dactylosporangium maewongense</name>
    <dbReference type="NCBI Taxonomy" id="634393"/>
    <lineage>
        <taxon>Bacteria</taxon>
        <taxon>Bacillati</taxon>
        <taxon>Actinomycetota</taxon>
        <taxon>Actinomycetes</taxon>
        <taxon>Micromonosporales</taxon>
        <taxon>Micromonosporaceae</taxon>
        <taxon>Dactylosporangium</taxon>
    </lineage>
</organism>
<keyword evidence="2" id="KW-1185">Reference proteome</keyword>
<name>A0ABP4L756_9ACTN</name>
<reference evidence="2" key="1">
    <citation type="journal article" date="2019" name="Int. J. Syst. Evol. Microbiol.">
        <title>The Global Catalogue of Microorganisms (GCM) 10K type strain sequencing project: providing services to taxonomists for standard genome sequencing and annotation.</title>
        <authorList>
            <consortium name="The Broad Institute Genomics Platform"/>
            <consortium name="The Broad Institute Genome Sequencing Center for Infectious Disease"/>
            <person name="Wu L."/>
            <person name="Ma J."/>
        </authorList>
    </citation>
    <scope>NUCLEOTIDE SEQUENCE [LARGE SCALE GENOMIC DNA]</scope>
    <source>
        <strain evidence="2">JCM 15933</strain>
    </source>
</reference>
<dbReference type="Proteomes" id="UP001501470">
    <property type="component" value="Unassembled WGS sequence"/>
</dbReference>
<proteinExistence type="predicted"/>
<dbReference type="Gene3D" id="3.10.450.50">
    <property type="match status" value="1"/>
</dbReference>
<evidence type="ECO:0000313" key="1">
    <source>
        <dbReference type="EMBL" id="GAA1517656.1"/>
    </source>
</evidence>
<protein>
    <recommendedName>
        <fullName evidence="3">SnoaL-like polyketide cyclase</fullName>
    </recommendedName>
</protein>
<dbReference type="EMBL" id="BAAAQD010000006">
    <property type="protein sequence ID" value="GAA1517656.1"/>
    <property type="molecule type" value="Genomic_DNA"/>
</dbReference>
<comment type="caution">
    <text evidence="1">The sequence shown here is derived from an EMBL/GenBank/DDBJ whole genome shotgun (WGS) entry which is preliminary data.</text>
</comment>
<dbReference type="InterPro" id="IPR032710">
    <property type="entry name" value="NTF2-like_dom_sf"/>
</dbReference>
<evidence type="ECO:0000313" key="2">
    <source>
        <dbReference type="Proteomes" id="UP001501470"/>
    </source>
</evidence>